<organism evidence="10 11">
    <name type="scientific">Ectocarpus siliculosus</name>
    <name type="common">Brown alga</name>
    <name type="synonym">Conferva siliculosa</name>
    <dbReference type="NCBI Taxonomy" id="2880"/>
    <lineage>
        <taxon>Eukaryota</taxon>
        <taxon>Sar</taxon>
        <taxon>Stramenopiles</taxon>
        <taxon>Ochrophyta</taxon>
        <taxon>PX clade</taxon>
        <taxon>Phaeophyceae</taxon>
        <taxon>Ectocarpales</taxon>
        <taxon>Ectocarpaceae</taxon>
        <taxon>Ectocarpus</taxon>
    </lineage>
</organism>
<comment type="domain">
    <text evidence="7">Subfamily III proteins have a conserved RTxK motif about 40-50 residues from the C-terminus; the threonine may be replaced by serine or cysteine.</text>
</comment>
<accession>D7FH09</accession>
<keyword evidence="11" id="KW-1185">Reference proteome</keyword>
<comment type="function">
    <text evidence="7">Metal-dependent phosphatase that shows phosphatase activity against several substrates, including fructose-1-phosphate and fructose-6-phosphate. Its preference for fructose-1-phosphate, a strong glycating agent that causes DNA damage rather than a canonical yeast metabolite, suggests a damage-control function in hexose phosphate metabolism.</text>
</comment>
<dbReference type="EMBL" id="FN649752">
    <property type="protein sequence ID" value="CBJ28387.1"/>
    <property type="molecule type" value="Genomic_DNA"/>
</dbReference>
<evidence type="ECO:0000256" key="2">
    <source>
        <dbReference type="ARBA" id="ARBA00009519"/>
    </source>
</evidence>
<dbReference type="GO" id="GO:0005634">
    <property type="term" value="C:nucleus"/>
    <property type="evidence" value="ECO:0007669"/>
    <property type="project" value="TreeGrafter"/>
</dbReference>
<dbReference type="InterPro" id="IPR002791">
    <property type="entry name" value="ARMT1-like_metal-bd"/>
</dbReference>
<evidence type="ECO:0000256" key="5">
    <source>
        <dbReference type="ARBA" id="ARBA00023211"/>
    </source>
</evidence>
<evidence type="ECO:0000256" key="7">
    <source>
        <dbReference type="RuleBase" id="RU367030"/>
    </source>
</evidence>
<dbReference type="GO" id="GO:0006974">
    <property type="term" value="P:DNA damage response"/>
    <property type="evidence" value="ECO:0007669"/>
    <property type="project" value="TreeGrafter"/>
</dbReference>
<comment type="cofactor">
    <cofactor evidence="7">
        <name>Mn(2+)</name>
        <dbReference type="ChEBI" id="CHEBI:29035"/>
    </cofactor>
    <cofactor evidence="7">
        <name>Ni(2+)</name>
        <dbReference type="ChEBI" id="CHEBI:49786"/>
    </cofactor>
</comment>
<protein>
    <recommendedName>
        <fullName evidence="7">Sugar phosphate phosphatase</fullName>
        <ecNumber evidence="7">3.1.3.-</ecNumber>
    </recommendedName>
</protein>
<gene>
    <name evidence="10" type="ORF">Esi_0104_0042</name>
</gene>
<dbReference type="GO" id="GO:0103026">
    <property type="term" value="F:fructose-1-phosphatase activity"/>
    <property type="evidence" value="ECO:0007669"/>
    <property type="project" value="RHEA"/>
</dbReference>
<dbReference type="EMBL" id="FN647726">
    <property type="protein sequence ID" value="CBJ28387.1"/>
    <property type="molecule type" value="Genomic_DNA"/>
</dbReference>
<dbReference type="Pfam" id="PF01937">
    <property type="entry name" value="ARMT1-like_dom"/>
    <property type="match status" value="1"/>
</dbReference>
<dbReference type="InterPro" id="IPR036075">
    <property type="entry name" value="ARMT-1-like_metal-bd_sf"/>
</dbReference>
<evidence type="ECO:0000313" key="10">
    <source>
        <dbReference type="EMBL" id="CBJ28387.1"/>
    </source>
</evidence>
<name>D7FH09_ECTSI</name>
<dbReference type="FunCoup" id="D7FH09">
    <property type="interactions" value="194"/>
</dbReference>
<comment type="similarity">
    <text evidence="2 7">Belongs to the damage-control phosphatase family. Sugar phosphate phosphatase III subfamily.</text>
</comment>
<proteinExistence type="inferred from homology"/>
<dbReference type="Gene3D" id="1.20.930.60">
    <property type="match status" value="1"/>
</dbReference>
<keyword evidence="5 7" id="KW-0464">Manganese</keyword>
<dbReference type="OrthoDB" id="541375at2759"/>
<dbReference type="InterPro" id="IPR039763">
    <property type="entry name" value="ARMT1"/>
</dbReference>
<dbReference type="PANTHER" id="PTHR12260:SF6">
    <property type="entry name" value="DAMAGE-CONTROL PHOSPHATASE ARMT1"/>
    <property type="match status" value="1"/>
</dbReference>
<dbReference type="Gene3D" id="3.40.50.10880">
    <property type="entry name" value="Uncharacterised protein PF01937, DUF89, domain 3"/>
    <property type="match status" value="1"/>
</dbReference>
<keyword evidence="3 7" id="KW-0479">Metal-binding</keyword>
<evidence type="ECO:0000256" key="3">
    <source>
        <dbReference type="ARBA" id="ARBA00022723"/>
    </source>
</evidence>
<evidence type="ECO:0000256" key="6">
    <source>
        <dbReference type="ARBA" id="ARBA00048809"/>
    </source>
</evidence>
<dbReference type="InParanoid" id="D7FH09"/>
<dbReference type="PANTHER" id="PTHR12260">
    <property type="entry name" value="DAMAGE-CONTROL PHOSPHATASE ARMT1"/>
    <property type="match status" value="1"/>
</dbReference>
<dbReference type="GO" id="GO:0097023">
    <property type="term" value="F:fructose 6-phosphate aldolase activity"/>
    <property type="evidence" value="ECO:0007669"/>
    <property type="project" value="RHEA"/>
</dbReference>
<dbReference type="SUPFAM" id="SSF111321">
    <property type="entry name" value="AF1104-like"/>
    <property type="match status" value="1"/>
</dbReference>
<evidence type="ECO:0000256" key="4">
    <source>
        <dbReference type="ARBA" id="ARBA00022801"/>
    </source>
</evidence>
<sequence>MMAAPSTAEKAEEGEGETEEGFVLPRAPLPEIIVSNVPGSWAYDTMSRRLRENILMRIYDDNDMNKPEMASAKEALDALVEELKTAGDSKLRPISEDGGPEVAEWNKVMGPFLGMSWLDTPWLYSEFYAYRRVVEAFSFFKTGVDPFMDQKMLGVTSALKSMEALAKRLLATETDVLGSATGIKLYATAALWGNRMDLSIWPVEKDGATSAGRGDVFSQVLESSSENLLADDADRVAEALVACRERGGERIDIVVDNAGFELFCDLCLADCLATGGAASRVVIQLKGHPTFVSDAMAKDMMAMIDLLADLDSSEYPSAKAVGERWKKLIADGKWELREDFFWAQPRPLWEMPARIRKDLRDESSMVFVKGDANYRRLIGDRRWPTDTPFSDVAGYFPTRLCALRTLKAELGCGMEKEGTERAARSHDDWMVNGRYGCIQLFDPATD</sequence>
<evidence type="ECO:0000256" key="8">
    <source>
        <dbReference type="SAM" id="MobiDB-lite"/>
    </source>
</evidence>
<evidence type="ECO:0000256" key="1">
    <source>
        <dbReference type="ARBA" id="ARBA00001326"/>
    </source>
</evidence>
<dbReference type="eggNOG" id="KOG3870">
    <property type="taxonomic scope" value="Eukaryota"/>
</dbReference>
<comment type="catalytic activity">
    <reaction evidence="1 7">
        <text>beta-D-fructose 1-phosphate + H2O = D-fructose + phosphate</text>
        <dbReference type="Rhea" id="RHEA:35603"/>
        <dbReference type="ChEBI" id="CHEBI:15377"/>
        <dbReference type="ChEBI" id="CHEBI:37721"/>
        <dbReference type="ChEBI" id="CHEBI:43474"/>
        <dbReference type="ChEBI" id="CHEBI:138881"/>
    </reaction>
</comment>
<evidence type="ECO:0000313" key="11">
    <source>
        <dbReference type="Proteomes" id="UP000002630"/>
    </source>
</evidence>
<comment type="catalytic activity">
    <reaction evidence="6 7">
        <text>beta-D-fructose 6-phosphate = dihydroxyacetone + D-glyceraldehyde 3-phosphate</text>
        <dbReference type="Rhea" id="RHEA:28002"/>
        <dbReference type="ChEBI" id="CHEBI:16016"/>
        <dbReference type="ChEBI" id="CHEBI:57634"/>
        <dbReference type="ChEBI" id="CHEBI:59776"/>
    </reaction>
</comment>
<dbReference type="OMA" id="IFARQKM"/>
<dbReference type="AlphaFoldDB" id="D7FH09"/>
<dbReference type="GO" id="GO:0046872">
    <property type="term" value="F:metal ion binding"/>
    <property type="evidence" value="ECO:0007669"/>
    <property type="project" value="UniProtKB-UniRule"/>
</dbReference>
<dbReference type="STRING" id="2880.D7FH09"/>
<dbReference type="Proteomes" id="UP000002630">
    <property type="component" value="Linkage Group LG27"/>
</dbReference>
<feature type="domain" description="Damage-control phosphatase ARMT1-like metal-binding" evidence="9">
    <location>
        <begin position="53"/>
        <end position="419"/>
    </location>
</feature>
<reference evidence="10 11" key="1">
    <citation type="journal article" date="2010" name="Nature">
        <title>The Ectocarpus genome and the independent evolution of multicellularity in brown algae.</title>
        <authorList>
            <person name="Cock J.M."/>
            <person name="Sterck L."/>
            <person name="Rouze P."/>
            <person name="Scornet D."/>
            <person name="Allen A.E."/>
            <person name="Amoutzias G."/>
            <person name="Anthouard V."/>
            <person name="Artiguenave F."/>
            <person name="Aury J.M."/>
            <person name="Badger J.H."/>
            <person name="Beszteri B."/>
            <person name="Billiau K."/>
            <person name="Bonnet E."/>
            <person name="Bothwell J.H."/>
            <person name="Bowler C."/>
            <person name="Boyen C."/>
            <person name="Brownlee C."/>
            <person name="Carrano C.J."/>
            <person name="Charrier B."/>
            <person name="Cho G.Y."/>
            <person name="Coelho S.M."/>
            <person name="Collen J."/>
            <person name="Corre E."/>
            <person name="Da Silva C."/>
            <person name="Delage L."/>
            <person name="Delaroque N."/>
            <person name="Dittami S.M."/>
            <person name="Doulbeau S."/>
            <person name="Elias M."/>
            <person name="Farnham G."/>
            <person name="Gachon C.M."/>
            <person name="Gschloessl B."/>
            <person name="Heesch S."/>
            <person name="Jabbari K."/>
            <person name="Jubin C."/>
            <person name="Kawai H."/>
            <person name="Kimura K."/>
            <person name="Kloareg B."/>
            <person name="Kupper F.C."/>
            <person name="Lang D."/>
            <person name="Le Bail A."/>
            <person name="Leblanc C."/>
            <person name="Lerouge P."/>
            <person name="Lohr M."/>
            <person name="Lopez P.J."/>
            <person name="Martens C."/>
            <person name="Maumus F."/>
            <person name="Michel G."/>
            <person name="Miranda-Saavedra D."/>
            <person name="Morales J."/>
            <person name="Moreau H."/>
            <person name="Motomura T."/>
            <person name="Nagasato C."/>
            <person name="Napoli C.A."/>
            <person name="Nelson D.R."/>
            <person name="Nyvall-Collen P."/>
            <person name="Peters A.F."/>
            <person name="Pommier C."/>
            <person name="Potin P."/>
            <person name="Poulain J."/>
            <person name="Quesneville H."/>
            <person name="Read B."/>
            <person name="Rensing S.A."/>
            <person name="Ritter A."/>
            <person name="Rousvoal S."/>
            <person name="Samanta M."/>
            <person name="Samson G."/>
            <person name="Schroeder D.C."/>
            <person name="Segurens B."/>
            <person name="Strittmatter M."/>
            <person name="Tonon T."/>
            <person name="Tregear J.W."/>
            <person name="Valentin K."/>
            <person name="von Dassow P."/>
            <person name="Yamagishi T."/>
            <person name="Van de Peer Y."/>
            <person name="Wincker P."/>
        </authorList>
    </citation>
    <scope>NUCLEOTIDE SEQUENCE [LARGE SCALE GENOMIC DNA]</scope>
    <source>
        <strain evidence="11">Ec32 / CCAP1310/4</strain>
    </source>
</reference>
<keyword evidence="4 7" id="KW-0378">Hydrolase</keyword>
<dbReference type="EC" id="3.1.3.-" evidence="7"/>
<evidence type="ECO:0000259" key="9">
    <source>
        <dbReference type="Pfam" id="PF01937"/>
    </source>
</evidence>
<feature type="region of interest" description="Disordered" evidence="8">
    <location>
        <begin position="1"/>
        <end position="23"/>
    </location>
</feature>